<dbReference type="PROSITE" id="PS51186">
    <property type="entry name" value="GNAT"/>
    <property type="match status" value="1"/>
</dbReference>
<dbReference type="InterPro" id="IPR000182">
    <property type="entry name" value="GNAT_dom"/>
</dbReference>
<sequence>MITKLENSNGEVANQIFTVFQRSYKIEAQLIGTLDFPPLLRSIKDIENSETQFYGFIENECIAAVIEIAIENQHLEINSLTVDPKYFRKGIASRLIGHILDSIDFSQAIVETAAVNLPAIELYKKYGFVEFKKWTPSHGIEKVAMLVDFTR</sequence>
<dbReference type="CDD" id="cd04301">
    <property type="entry name" value="NAT_SF"/>
    <property type="match status" value="1"/>
</dbReference>
<name>A0ABY9TUG1_9GAMM</name>
<organism evidence="2 3">
    <name type="scientific">Thalassotalea psychrophila</name>
    <dbReference type="NCBI Taxonomy" id="3065647"/>
    <lineage>
        <taxon>Bacteria</taxon>
        <taxon>Pseudomonadati</taxon>
        <taxon>Pseudomonadota</taxon>
        <taxon>Gammaproteobacteria</taxon>
        <taxon>Alteromonadales</taxon>
        <taxon>Colwelliaceae</taxon>
        <taxon>Thalassotalea</taxon>
    </lineage>
</organism>
<protein>
    <submittedName>
        <fullName evidence="2">N-acetyltransferase</fullName>
        <ecNumber evidence="2">2.3.1.-</ecNumber>
    </submittedName>
</protein>
<dbReference type="Proteomes" id="UP001258994">
    <property type="component" value="Chromosome"/>
</dbReference>
<feature type="domain" description="N-acetyltransferase" evidence="1">
    <location>
        <begin position="3"/>
        <end position="150"/>
    </location>
</feature>
<dbReference type="RefSeq" id="WP_348391467.1">
    <property type="nucleotide sequence ID" value="NZ_CP134145.1"/>
</dbReference>
<accession>A0ABY9TUG1</accession>
<evidence type="ECO:0000259" key="1">
    <source>
        <dbReference type="PROSITE" id="PS51186"/>
    </source>
</evidence>
<dbReference type="Gene3D" id="3.40.630.30">
    <property type="match status" value="1"/>
</dbReference>
<keyword evidence="2" id="KW-0012">Acyltransferase</keyword>
<keyword evidence="2" id="KW-0808">Transferase</keyword>
<dbReference type="InterPro" id="IPR016181">
    <property type="entry name" value="Acyl_CoA_acyltransferase"/>
</dbReference>
<keyword evidence="3" id="KW-1185">Reference proteome</keyword>
<gene>
    <name evidence="2" type="ORF">RGQ13_19855</name>
</gene>
<evidence type="ECO:0000313" key="3">
    <source>
        <dbReference type="Proteomes" id="UP001258994"/>
    </source>
</evidence>
<dbReference type="EMBL" id="CP134145">
    <property type="protein sequence ID" value="WNC72348.1"/>
    <property type="molecule type" value="Genomic_DNA"/>
</dbReference>
<dbReference type="Pfam" id="PF00583">
    <property type="entry name" value="Acetyltransf_1"/>
    <property type="match status" value="1"/>
</dbReference>
<proteinExistence type="predicted"/>
<dbReference type="GO" id="GO:0016746">
    <property type="term" value="F:acyltransferase activity"/>
    <property type="evidence" value="ECO:0007669"/>
    <property type="project" value="UniProtKB-KW"/>
</dbReference>
<dbReference type="EC" id="2.3.1.-" evidence="2"/>
<dbReference type="SUPFAM" id="SSF55729">
    <property type="entry name" value="Acyl-CoA N-acyltransferases (Nat)"/>
    <property type="match status" value="1"/>
</dbReference>
<evidence type="ECO:0000313" key="2">
    <source>
        <dbReference type="EMBL" id="WNC72348.1"/>
    </source>
</evidence>
<reference evidence="3" key="1">
    <citation type="submission" date="2023-09" db="EMBL/GenBank/DDBJ databases">
        <authorList>
            <person name="Li S."/>
            <person name="Li X."/>
            <person name="Zhang C."/>
            <person name="Zhao Z."/>
        </authorList>
    </citation>
    <scope>NUCLEOTIDE SEQUENCE [LARGE SCALE GENOMIC DNA]</scope>
    <source>
        <strain evidence="3">SQ149</strain>
    </source>
</reference>